<keyword evidence="2" id="KW-0540">Nuclease</keyword>
<keyword evidence="3" id="KW-1185">Reference proteome</keyword>
<keyword evidence="2" id="KW-0255">Endonuclease</keyword>
<dbReference type="CDD" id="cd06260">
    <property type="entry name" value="DUF820-like"/>
    <property type="match status" value="1"/>
</dbReference>
<feature type="domain" description="Putative restriction endonuclease" evidence="1">
    <location>
        <begin position="12"/>
        <end position="182"/>
    </location>
</feature>
<dbReference type="InterPro" id="IPR012296">
    <property type="entry name" value="Nuclease_put_TT1808"/>
</dbReference>
<evidence type="ECO:0000313" key="3">
    <source>
        <dbReference type="Proteomes" id="UP000298484"/>
    </source>
</evidence>
<dbReference type="InterPro" id="IPR011335">
    <property type="entry name" value="Restrct_endonuc-II-like"/>
</dbReference>
<dbReference type="GO" id="GO:0004519">
    <property type="term" value="F:endonuclease activity"/>
    <property type="evidence" value="ECO:0007669"/>
    <property type="project" value="UniProtKB-KW"/>
</dbReference>
<dbReference type="Gene3D" id="3.90.1570.10">
    <property type="entry name" value="tt1808, chain A"/>
    <property type="match status" value="1"/>
</dbReference>
<accession>A0A4Y9AFD0</accession>
<dbReference type="SUPFAM" id="SSF52980">
    <property type="entry name" value="Restriction endonuclease-like"/>
    <property type="match status" value="1"/>
</dbReference>
<dbReference type="Pfam" id="PF05685">
    <property type="entry name" value="Uma2"/>
    <property type="match status" value="1"/>
</dbReference>
<dbReference type="Proteomes" id="UP000298484">
    <property type="component" value="Unassembled WGS sequence"/>
</dbReference>
<name>A0A4Y9AFD0_9BACI</name>
<dbReference type="OrthoDB" id="9808428at2"/>
<dbReference type="PANTHER" id="PTHR36558">
    <property type="entry name" value="GLR1098 PROTEIN"/>
    <property type="match status" value="1"/>
</dbReference>
<sequence>MRPYRNDVMSIDEYFQIRENSEALLEYIDGTVYMSPSPSTKHQRISSRLQIKFGNFLEGGSCELFSAPYDIELKNENMEGSKIIIPDISIICDKGGFTDARYVGVPSLIVEILSPSNQSHDLITKLNLYMNYGVKEYWVVNPMLNAITVYALDDENMYEQYDMQINKGHVVSKLFAGFQVDLASIGLSDGSRK</sequence>
<dbReference type="PANTHER" id="PTHR36558:SF1">
    <property type="entry name" value="RESTRICTION ENDONUCLEASE DOMAIN-CONTAINING PROTEIN-RELATED"/>
    <property type="match status" value="1"/>
</dbReference>
<organism evidence="2 3">
    <name type="scientific">Lentibacillus salicampi</name>
    <dbReference type="NCBI Taxonomy" id="175306"/>
    <lineage>
        <taxon>Bacteria</taxon>
        <taxon>Bacillati</taxon>
        <taxon>Bacillota</taxon>
        <taxon>Bacilli</taxon>
        <taxon>Bacillales</taxon>
        <taxon>Bacillaceae</taxon>
        <taxon>Lentibacillus</taxon>
    </lineage>
</organism>
<dbReference type="RefSeq" id="WP_135108223.1">
    <property type="nucleotide sequence ID" value="NZ_SRHY01000001.1"/>
</dbReference>
<dbReference type="EMBL" id="SRHY01000001">
    <property type="protein sequence ID" value="TFJ94578.1"/>
    <property type="molecule type" value="Genomic_DNA"/>
</dbReference>
<comment type="caution">
    <text evidence="2">The sequence shown here is derived from an EMBL/GenBank/DDBJ whole genome shotgun (WGS) entry which is preliminary data.</text>
</comment>
<keyword evidence="2" id="KW-0378">Hydrolase</keyword>
<protein>
    <submittedName>
        <fullName evidence="2">Uma2 family endonuclease</fullName>
    </submittedName>
</protein>
<dbReference type="AlphaFoldDB" id="A0A4Y9AFD0"/>
<evidence type="ECO:0000313" key="2">
    <source>
        <dbReference type="EMBL" id="TFJ94578.1"/>
    </source>
</evidence>
<evidence type="ECO:0000259" key="1">
    <source>
        <dbReference type="Pfam" id="PF05685"/>
    </source>
</evidence>
<gene>
    <name evidence="2" type="ORF">E4U82_01290</name>
</gene>
<dbReference type="InterPro" id="IPR008538">
    <property type="entry name" value="Uma2"/>
</dbReference>
<reference evidence="2 3" key="1">
    <citation type="submission" date="2019-03" db="EMBL/GenBank/DDBJ databases">
        <title>Genome sequence of Lentibacillus salicampi ATCC BAA-719.</title>
        <authorList>
            <person name="Maclea K.S."/>
            <person name="Simoes Junior M."/>
        </authorList>
    </citation>
    <scope>NUCLEOTIDE SEQUENCE [LARGE SCALE GENOMIC DNA]</scope>
    <source>
        <strain evidence="2 3">ATCC BAA-719</strain>
    </source>
</reference>
<proteinExistence type="predicted"/>